<evidence type="ECO:0000256" key="5">
    <source>
        <dbReference type="ARBA" id="ARBA00023136"/>
    </source>
</evidence>
<keyword evidence="4 6" id="KW-1133">Transmembrane helix</keyword>
<evidence type="ECO:0000313" key="7">
    <source>
        <dbReference type="EMBL" id="AGC72163.1"/>
    </source>
</evidence>
<accession>L7VYK6</accession>
<keyword evidence="2" id="KW-1003">Cell membrane</keyword>
<dbReference type="AlphaFoldDB" id="L7VYK6"/>
<feature type="transmembrane region" description="Helical" evidence="6">
    <location>
        <begin position="61"/>
        <end position="79"/>
    </location>
</feature>
<evidence type="ECO:0000256" key="1">
    <source>
        <dbReference type="ARBA" id="ARBA00004651"/>
    </source>
</evidence>
<comment type="subcellular location">
    <subcellularLocation>
        <location evidence="1">Cell membrane</location>
        <topology evidence="1">Multi-pass membrane protein</topology>
    </subcellularLocation>
</comment>
<name>L7VYK6_9BACT</name>
<evidence type="ECO:0000256" key="6">
    <source>
        <dbReference type="SAM" id="Phobius"/>
    </source>
</evidence>
<organism evidence="7">
    <name type="scientific">uncultured bacterium A1Q1_fos_962</name>
    <dbReference type="NCBI Taxonomy" id="1256592"/>
    <lineage>
        <taxon>Bacteria</taxon>
        <taxon>environmental samples</taxon>
    </lineage>
</organism>
<feature type="transmembrane region" description="Helical" evidence="6">
    <location>
        <begin position="30"/>
        <end position="49"/>
    </location>
</feature>
<proteinExistence type="predicted"/>
<evidence type="ECO:0000256" key="4">
    <source>
        <dbReference type="ARBA" id="ARBA00022989"/>
    </source>
</evidence>
<dbReference type="InterPro" id="IPR005171">
    <property type="entry name" value="Cyt_c_oxidase_su4_prok"/>
</dbReference>
<reference evidence="7" key="1">
    <citation type="submission" date="2012-09" db="EMBL/GenBank/DDBJ databases">
        <title>Metagenomic Characterization of a Microbial Community in Wastewater Detects High Levels of Antibiotic Resistance.</title>
        <authorList>
            <person name="Abrams M."/>
            <person name="Caldwell A."/>
            <person name="Vandaei E."/>
            <person name="Lee W."/>
            <person name="Perrott J."/>
            <person name="Khan S.Y."/>
            <person name="Ta J."/>
            <person name="Romero D."/>
            <person name="Nguyen V."/>
            <person name="Pourmand N."/>
            <person name="Ouverney C.C."/>
        </authorList>
    </citation>
    <scope>NUCLEOTIDE SEQUENCE</scope>
</reference>
<evidence type="ECO:0000256" key="3">
    <source>
        <dbReference type="ARBA" id="ARBA00022692"/>
    </source>
</evidence>
<keyword evidence="5 6" id="KW-0472">Membrane</keyword>
<sequence length="119" mass="13084">MGVFGGLLVLTAISFWLGNSSLKHTMPASAWAGMMAVSCGKALLVIMFFMHLKWEANWKYVLTIPAMMMSVFLVCMLIPDVGLRRNRYSEERVVRAADPEVAATVEAASHEHEGGEASH</sequence>
<dbReference type="EMBL" id="JX649894">
    <property type="protein sequence ID" value="AGC72163.1"/>
    <property type="molecule type" value="Genomic_DNA"/>
</dbReference>
<evidence type="ECO:0000256" key="2">
    <source>
        <dbReference type="ARBA" id="ARBA00022475"/>
    </source>
</evidence>
<dbReference type="GO" id="GO:0005886">
    <property type="term" value="C:plasma membrane"/>
    <property type="evidence" value="ECO:0007669"/>
    <property type="project" value="UniProtKB-SubCell"/>
</dbReference>
<protein>
    <submittedName>
        <fullName evidence="7">Uncharacterized protein</fullName>
    </submittedName>
</protein>
<keyword evidence="3 6" id="KW-0812">Transmembrane</keyword>
<dbReference type="Pfam" id="PF03626">
    <property type="entry name" value="COX4_pro"/>
    <property type="match status" value="1"/>
</dbReference>